<evidence type="ECO:0000256" key="6">
    <source>
        <dbReference type="ARBA" id="ARBA00023316"/>
    </source>
</evidence>
<feature type="active site" description="Nucleophile" evidence="7">
    <location>
        <position position="465"/>
    </location>
</feature>
<dbReference type="InterPro" id="IPR002477">
    <property type="entry name" value="Peptidoglycan-bd-like"/>
</dbReference>
<proteinExistence type="inferred from homology"/>
<dbReference type="Pfam" id="PF01471">
    <property type="entry name" value="PG_binding_1"/>
    <property type="match status" value="1"/>
</dbReference>
<evidence type="ECO:0000256" key="4">
    <source>
        <dbReference type="ARBA" id="ARBA00022960"/>
    </source>
</evidence>
<dbReference type="UniPathway" id="UPA00219"/>
<keyword evidence="3" id="KW-0808">Transferase</keyword>
<keyword evidence="4 7" id="KW-0133">Cell shape</keyword>
<evidence type="ECO:0000256" key="8">
    <source>
        <dbReference type="SAM" id="MobiDB-lite"/>
    </source>
</evidence>
<dbReference type="InterPro" id="IPR045380">
    <property type="entry name" value="LD_TPept_scaffold_dom"/>
</dbReference>
<evidence type="ECO:0000256" key="2">
    <source>
        <dbReference type="ARBA" id="ARBA00005992"/>
    </source>
</evidence>
<dbReference type="InterPro" id="IPR036366">
    <property type="entry name" value="PGBDSf"/>
</dbReference>
<evidence type="ECO:0000256" key="1">
    <source>
        <dbReference type="ARBA" id="ARBA00004752"/>
    </source>
</evidence>
<keyword evidence="6 7" id="KW-0961">Cell wall biogenesis/degradation</keyword>
<gene>
    <name evidence="10" type="ORF">ENQ87_06605</name>
</gene>
<dbReference type="SUPFAM" id="SSF141523">
    <property type="entry name" value="L,D-transpeptidase catalytic domain-like"/>
    <property type="match status" value="1"/>
</dbReference>
<organism evidence="10">
    <name type="scientific">Geobacter metallireducens</name>
    <dbReference type="NCBI Taxonomy" id="28232"/>
    <lineage>
        <taxon>Bacteria</taxon>
        <taxon>Pseudomonadati</taxon>
        <taxon>Thermodesulfobacteriota</taxon>
        <taxon>Desulfuromonadia</taxon>
        <taxon>Geobacterales</taxon>
        <taxon>Geobacteraceae</taxon>
        <taxon>Geobacter</taxon>
    </lineage>
</organism>
<dbReference type="PANTHER" id="PTHR41533">
    <property type="entry name" value="L,D-TRANSPEPTIDASE HI_1667-RELATED"/>
    <property type="match status" value="1"/>
</dbReference>
<feature type="domain" description="L,D-TPase catalytic" evidence="9">
    <location>
        <begin position="315"/>
        <end position="493"/>
    </location>
</feature>
<accession>A0A831UDD2</accession>
<dbReference type="InterPro" id="IPR036365">
    <property type="entry name" value="PGBD-like_sf"/>
</dbReference>
<dbReference type="Pfam" id="PF03734">
    <property type="entry name" value="YkuD"/>
    <property type="match status" value="1"/>
</dbReference>
<protein>
    <submittedName>
        <fullName evidence="10">Peptidoglycan-binding protein</fullName>
    </submittedName>
</protein>
<evidence type="ECO:0000256" key="5">
    <source>
        <dbReference type="ARBA" id="ARBA00022984"/>
    </source>
</evidence>
<dbReference type="PROSITE" id="PS52029">
    <property type="entry name" value="LD_TPASE"/>
    <property type="match status" value="1"/>
</dbReference>
<dbReference type="GO" id="GO:0004180">
    <property type="term" value="F:carboxypeptidase activity"/>
    <property type="evidence" value="ECO:0007669"/>
    <property type="project" value="UniProtKB-ARBA"/>
</dbReference>
<dbReference type="Pfam" id="PF20142">
    <property type="entry name" value="Scaffold"/>
    <property type="match status" value="1"/>
</dbReference>
<dbReference type="EMBL" id="DSOV01000026">
    <property type="protein sequence ID" value="HEN42035.1"/>
    <property type="molecule type" value="Genomic_DNA"/>
</dbReference>
<dbReference type="Gene3D" id="1.10.101.10">
    <property type="entry name" value="PGBD-like superfamily/PGBD"/>
    <property type="match status" value="1"/>
</dbReference>
<dbReference type="CDD" id="cd16913">
    <property type="entry name" value="YkuD_like"/>
    <property type="match status" value="1"/>
</dbReference>
<dbReference type="InterPro" id="IPR052905">
    <property type="entry name" value="LD-transpeptidase_YkuD-like"/>
</dbReference>
<comment type="pathway">
    <text evidence="1 7">Cell wall biogenesis; peptidoglycan biosynthesis.</text>
</comment>
<dbReference type="GO" id="GO:0071555">
    <property type="term" value="P:cell wall organization"/>
    <property type="evidence" value="ECO:0007669"/>
    <property type="project" value="UniProtKB-UniRule"/>
</dbReference>
<keyword evidence="5 7" id="KW-0573">Peptidoglycan synthesis</keyword>
<dbReference type="SUPFAM" id="SSF47090">
    <property type="entry name" value="PGBD-like"/>
    <property type="match status" value="1"/>
</dbReference>
<dbReference type="InterPro" id="IPR038063">
    <property type="entry name" value="Transpep_catalytic_dom"/>
</dbReference>
<reference evidence="10" key="1">
    <citation type="journal article" date="2020" name="mSystems">
        <title>Genome- and Community-Level Interaction Insights into Carbon Utilization and Element Cycling Functions of Hydrothermarchaeota in Hydrothermal Sediment.</title>
        <authorList>
            <person name="Zhou Z."/>
            <person name="Liu Y."/>
            <person name="Xu W."/>
            <person name="Pan J."/>
            <person name="Luo Z.H."/>
            <person name="Li M."/>
        </authorList>
    </citation>
    <scope>NUCLEOTIDE SEQUENCE [LARGE SCALE GENOMIC DNA]</scope>
    <source>
        <strain evidence="10">SpSt-349</strain>
    </source>
</reference>
<dbReference type="Gene3D" id="2.40.440.10">
    <property type="entry name" value="L,D-transpeptidase catalytic domain-like"/>
    <property type="match status" value="1"/>
</dbReference>
<comment type="caution">
    <text evidence="10">The sequence shown here is derived from an EMBL/GenBank/DDBJ whole genome shotgun (WGS) entry which is preliminary data.</text>
</comment>
<sequence>MVMRRLLFTLGLLAAGLALFIPAGHGQDFGSEVRRQLKDRIGRAATPPKIAVDGEVLCTCDTLARFYRSRGYLPAWSDANGPSPLADGLVAELRQADTHGLKPENYHLERIEAMLAEARTGGPRPEELAELDLLLTDAWLLYASHLLAGQVNPVTLGAEWHIKRSEADLEKLLRNTLEAGDISAGLNALLPDGPGYGVLRDALGQYRKLTAQGGWPAIPDGPTLKAGDSDPRVTTLRARLIVTGELDPALAEGEEFDDKVAQAVIRFQQRHGLAPDGALGPKTLAALNVTAQERVKQIVVNLERMRWLPAELGSRHIVVNVANFTLDVVEDGQPLLTMRAIVGRTYRQTPSFSAKLDRIIFSPYWHIPHSIAVKDLLPKIQKDRRFLARQKIRVFRGSTQIDPKTVNWRSLSEANFPYRLRQDPGPLNSLGRVKFMLPNRFNVYIHDTPSRELFDRAVRDFSSGCIRIDMPVELAGYLLADDPSWTSEKILAAIEQPQETLVRLRRPIPVYFLYATAWVDAEGTLQFRDDLYGRDGPVAAALEAPPPRAVLQPSRRRGGEEGAGGQAGRSGHAVW</sequence>
<dbReference type="InterPro" id="IPR005490">
    <property type="entry name" value="LD_TPept_cat_dom"/>
</dbReference>
<dbReference type="PANTHER" id="PTHR41533:SF2">
    <property type="entry name" value="BLR7131 PROTEIN"/>
    <property type="match status" value="1"/>
</dbReference>
<dbReference type="AlphaFoldDB" id="A0A831UDD2"/>
<feature type="region of interest" description="Disordered" evidence="8">
    <location>
        <begin position="538"/>
        <end position="575"/>
    </location>
</feature>
<dbReference type="GO" id="GO:0016740">
    <property type="term" value="F:transferase activity"/>
    <property type="evidence" value="ECO:0007669"/>
    <property type="project" value="UniProtKB-KW"/>
</dbReference>
<dbReference type="GO" id="GO:0009252">
    <property type="term" value="P:peptidoglycan biosynthetic process"/>
    <property type="evidence" value="ECO:0007669"/>
    <property type="project" value="UniProtKB-UniPathway"/>
</dbReference>
<comment type="similarity">
    <text evidence="2">Belongs to the YkuD family.</text>
</comment>
<name>A0A831UDD2_GEOME</name>
<dbReference type="GO" id="GO:0008360">
    <property type="term" value="P:regulation of cell shape"/>
    <property type="evidence" value="ECO:0007669"/>
    <property type="project" value="UniProtKB-UniRule"/>
</dbReference>
<evidence type="ECO:0000256" key="7">
    <source>
        <dbReference type="PROSITE-ProRule" id="PRU01373"/>
    </source>
</evidence>
<evidence type="ECO:0000259" key="9">
    <source>
        <dbReference type="PROSITE" id="PS52029"/>
    </source>
</evidence>
<evidence type="ECO:0000313" key="10">
    <source>
        <dbReference type="EMBL" id="HEN42035.1"/>
    </source>
</evidence>
<evidence type="ECO:0000256" key="3">
    <source>
        <dbReference type="ARBA" id="ARBA00022679"/>
    </source>
</evidence>
<feature type="active site" description="Proton donor/acceptor" evidence="7">
    <location>
        <position position="446"/>
    </location>
</feature>